<evidence type="ECO:0000313" key="2">
    <source>
        <dbReference type="Proteomes" id="UP000054630"/>
    </source>
</evidence>
<dbReference type="EMBL" id="JYDL01000047">
    <property type="protein sequence ID" value="KRX20637.1"/>
    <property type="molecule type" value="Genomic_DNA"/>
</dbReference>
<gene>
    <name evidence="1" type="ORF">T07_7303</name>
</gene>
<comment type="caution">
    <text evidence="1">The sequence shown here is derived from an EMBL/GenBank/DDBJ whole genome shotgun (WGS) entry which is preliminary data.</text>
</comment>
<accession>A0A0V0S1I0</accession>
<reference evidence="1 2" key="1">
    <citation type="submission" date="2015-01" db="EMBL/GenBank/DDBJ databases">
        <title>Evolution of Trichinella species and genotypes.</title>
        <authorList>
            <person name="Korhonen P.K."/>
            <person name="Edoardo P."/>
            <person name="Giuseppe L.R."/>
            <person name="Gasser R.B."/>
        </authorList>
    </citation>
    <scope>NUCLEOTIDE SEQUENCE [LARGE SCALE GENOMIC DNA]</scope>
    <source>
        <strain evidence="1">ISS37</strain>
    </source>
</reference>
<keyword evidence="2" id="KW-1185">Reference proteome</keyword>
<dbReference type="AlphaFoldDB" id="A0A0V0S1I0"/>
<dbReference type="Proteomes" id="UP000054630">
    <property type="component" value="Unassembled WGS sequence"/>
</dbReference>
<sequence length="104" mass="12084">MFYRLYLQGGQLVVFTRSAIFAFIKFKIVYRNVSNLNVELSEIRSITLEQAYCMLQIRSNYKYTLVFCHMLTFSSSKVFSSVYAGKLQQTFRIAASCAKFDTLD</sequence>
<name>A0A0V0S1I0_9BILA</name>
<organism evidence="1 2">
    <name type="scientific">Trichinella nelsoni</name>
    <dbReference type="NCBI Taxonomy" id="6336"/>
    <lineage>
        <taxon>Eukaryota</taxon>
        <taxon>Metazoa</taxon>
        <taxon>Ecdysozoa</taxon>
        <taxon>Nematoda</taxon>
        <taxon>Enoplea</taxon>
        <taxon>Dorylaimia</taxon>
        <taxon>Trichinellida</taxon>
        <taxon>Trichinellidae</taxon>
        <taxon>Trichinella</taxon>
    </lineage>
</organism>
<protein>
    <submittedName>
        <fullName evidence="1">Uncharacterized protein</fullName>
    </submittedName>
</protein>
<evidence type="ECO:0000313" key="1">
    <source>
        <dbReference type="EMBL" id="KRX20637.1"/>
    </source>
</evidence>
<proteinExistence type="predicted"/>